<dbReference type="AlphaFoldDB" id="A0AAU6TVD7"/>
<evidence type="ECO:0000259" key="1">
    <source>
        <dbReference type="Pfam" id="PF04230"/>
    </source>
</evidence>
<proteinExistence type="predicted"/>
<feature type="domain" description="Polysaccharide pyruvyl transferase" evidence="1">
    <location>
        <begin position="41"/>
        <end position="291"/>
    </location>
</feature>
<protein>
    <submittedName>
        <fullName evidence="2">Polysaccharide pyruvyl transferase family protein</fullName>
    </submittedName>
</protein>
<keyword evidence="2" id="KW-0808">Transferase</keyword>
<name>A0AAU6TVD7_UNCXX</name>
<dbReference type="GO" id="GO:0016740">
    <property type="term" value="F:transferase activity"/>
    <property type="evidence" value="ECO:0007669"/>
    <property type="project" value="UniProtKB-KW"/>
</dbReference>
<sequence length="314" mass="36938">MKEDSTSWSILMNSLKEKHTQIAKLLQGKTVCYLDIPIHFNTGDLLIYKGTEKFIEENNINVIYRSDCNYYSHRQIKKCDVILLHGGGNLGDLYPNHQNFREKIISKYKEKLIIILPQTIYFSSHLNFEKTKKIFSSHPNLYLYVRDKKSFSIGEKLTSNVTLMPDMAHSLHPLIDINEINDSSNSCKIINLVRRDIEKNNVANHNMVKKSFDWDDLITNNHKLWRKIYNISAKFSFLNKKSIYLWEKVSDEIVFISENHFYMHDIVYTDRLHGIILSTLLGKKIHLIDNSYGKNSSYINAWLKKYPYFINETD</sequence>
<dbReference type="InterPro" id="IPR007345">
    <property type="entry name" value="Polysacch_pyruvyl_Trfase"/>
</dbReference>
<dbReference type="EMBL" id="CP095362">
    <property type="protein sequence ID" value="XAG65578.1"/>
    <property type="molecule type" value="Genomic_DNA"/>
</dbReference>
<gene>
    <name evidence="2" type="ORF">MRM81_00500</name>
</gene>
<accession>A0AAU6TVD7</accession>
<evidence type="ECO:0000313" key="2">
    <source>
        <dbReference type="EMBL" id="XAG65578.1"/>
    </source>
</evidence>
<reference evidence="2" key="1">
    <citation type="submission" date="2022-03" db="EMBL/GenBank/DDBJ databases">
        <title>Sea Food Isolates.</title>
        <authorList>
            <person name="Li c."/>
        </authorList>
    </citation>
    <scope>NUCLEOTIDE SEQUENCE</scope>
    <source>
        <strain evidence="2">19GA11TI05</strain>
    </source>
</reference>
<organism evidence="2">
    <name type="scientific">bacterium 19GA11TI05</name>
    <dbReference type="NCBI Taxonomy" id="2920688"/>
    <lineage>
        <taxon>Bacteria</taxon>
    </lineage>
</organism>
<dbReference type="Pfam" id="PF04230">
    <property type="entry name" value="PS_pyruv_trans"/>
    <property type="match status" value="1"/>
</dbReference>